<evidence type="ECO:0000256" key="7">
    <source>
        <dbReference type="ARBA" id="ARBA00022962"/>
    </source>
</evidence>
<evidence type="ECO:0000256" key="10">
    <source>
        <dbReference type="PIRSR" id="PIRSR001589-2"/>
    </source>
</evidence>
<feature type="active site" description="For GATase activity" evidence="9">
    <location>
        <position position="2"/>
    </location>
</feature>
<evidence type="ECO:0000256" key="3">
    <source>
        <dbReference type="ARBA" id="ARBA00012737"/>
    </source>
</evidence>
<evidence type="ECO:0000256" key="8">
    <source>
        <dbReference type="ARBA" id="ARBA00048741"/>
    </source>
</evidence>
<name>A0A1Z4M093_9CYAN</name>
<feature type="domain" description="Glutamine amidotransferase type-2" evidence="12">
    <location>
        <begin position="2"/>
        <end position="219"/>
    </location>
</feature>
<dbReference type="EMBL" id="AP018227">
    <property type="protein sequence ID" value="BAY86798.1"/>
    <property type="molecule type" value="Genomic_DNA"/>
</dbReference>
<dbReference type="GO" id="GO:0005829">
    <property type="term" value="C:cytosol"/>
    <property type="evidence" value="ECO:0007669"/>
    <property type="project" value="TreeGrafter"/>
</dbReference>
<dbReference type="PANTHER" id="PTHR43284:SF1">
    <property type="entry name" value="ASPARAGINE SYNTHETASE"/>
    <property type="match status" value="1"/>
</dbReference>
<proteinExistence type="inferred from homology"/>
<evidence type="ECO:0000256" key="2">
    <source>
        <dbReference type="ARBA" id="ARBA00005752"/>
    </source>
</evidence>
<keyword evidence="9" id="KW-0028">Amino-acid biosynthesis</keyword>
<dbReference type="NCBIfam" id="TIGR01536">
    <property type="entry name" value="asn_synth_AEB"/>
    <property type="match status" value="1"/>
</dbReference>
<evidence type="ECO:0000256" key="6">
    <source>
        <dbReference type="ARBA" id="ARBA00022888"/>
    </source>
</evidence>
<feature type="site" description="Important for beta-aspartyl-AMP intermediate formation" evidence="11">
    <location>
        <position position="377"/>
    </location>
</feature>
<dbReference type="OrthoDB" id="9763290at2"/>
<dbReference type="PIRSF" id="PIRSF001589">
    <property type="entry name" value="Asn_synthetase_glu-h"/>
    <property type="match status" value="1"/>
</dbReference>
<dbReference type="SUPFAM" id="SSF52402">
    <property type="entry name" value="Adenine nucleotide alpha hydrolases-like"/>
    <property type="match status" value="1"/>
</dbReference>
<feature type="binding site" evidence="10">
    <location>
        <position position="302"/>
    </location>
    <ligand>
        <name>ATP</name>
        <dbReference type="ChEBI" id="CHEBI:30616"/>
    </ligand>
</feature>
<keyword evidence="6 9" id="KW-0061">Asparagine biosynthesis</keyword>
<dbReference type="InterPro" id="IPR017932">
    <property type="entry name" value="GATase_2_dom"/>
</dbReference>
<dbReference type="GO" id="GO:0005524">
    <property type="term" value="F:ATP binding"/>
    <property type="evidence" value="ECO:0007669"/>
    <property type="project" value="UniProtKB-KW"/>
</dbReference>
<dbReference type="InterPro" id="IPR033738">
    <property type="entry name" value="AsnB_N"/>
</dbReference>
<sequence>MCGITGFWDISRQISNDKLPQVVRQMSNTLTHRGPDDSGTWIDGEAGIALGHRRLAIIDLSPGGHQPMLSGDNRYAIVFNGEIYNFLELRRELEQLGHKFRGHSDTEIMLAGFSQWGIHSAVERFNGMFAFALWDRRERVIHIGRDRMGEKPLYYGFTGRTLLFASELKALKAYPDFHPEINRDALASFLRYSYISSPDSIYKGIYKLPPGCILSWDGNDTHPEPKPYWQVKQAALMGISEPFQGSELEAVDQLEALLKDAVGLRMIADVPLGAFLSGGIDSSTIVALMQAQKSQQVKTFTIGFHEREYNEAQHAKAIAEHLGTNHTELYVTPEDTLSVIPKLPSLYDEPFSDQSQIPTYLVSQLAKESVTVSLSGDGGDELFAGYNRHFLGRSIWQKIGWIPSIFRHVAAGGITAITPGTWDRIFDKVNPVLPKNLRYSSWGDYLHKLAKVLPATNPQSMYGGLVSHWSQNVVIGASEHLNAGQLEIGLSDFTQQMVYMDTVTYLPDDILVKLDRASMGVGLEGRIPMLDHRLVEFAWGLPLSMKIRDGMGKWLLRQVLYKYVPKELIERPKMGFGVPIDSWLRGPLREWAAELLDETRLHQQGFLNPQPIRKLWEEHLSGSRNWQYHLWDVLMFQAWLEKHY</sequence>
<evidence type="ECO:0000256" key="5">
    <source>
        <dbReference type="ARBA" id="ARBA00022840"/>
    </source>
</evidence>
<feature type="binding site" evidence="10">
    <location>
        <begin position="375"/>
        <end position="376"/>
    </location>
    <ligand>
        <name>ATP</name>
        <dbReference type="ChEBI" id="CHEBI:30616"/>
    </ligand>
</feature>
<dbReference type="InterPro" id="IPR014729">
    <property type="entry name" value="Rossmann-like_a/b/a_fold"/>
</dbReference>
<dbReference type="InterPro" id="IPR029055">
    <property type="entry name" value="Ntn_hydrolases_N"/>
</dbReference>
<reference evidence="13 14" key="1">
    <citation type="submission" date="2017-06" db="EMBL/GenBank/DDBJ databases">
        <title>Genome sequencing of cyanobaciteial culture collection at National Institute for Environmental Studies (NIES).</title>
        <authorList>
            <person name="Hirose Y."/>
            <person name="Shimura Y."/>
            <person name="Fujisawa T."/>
            <person name="Nakamura Y."/>
            <person name="Kawachi M."/>
        </authorList>
    </citation>
    <scope>NUCLEOTIDE SEQUENCE [LARGE SCALE GENOMIC DNA]</scope>
    <source>
        <strain evidence="13 14">NIES-267</strain>
    </source>
</reference>
<keyword evidence="5 10" id="KW-0067">ATP-binding</keyword>
<evidence type="ECO:0000256" key="1">
    <source>
        <dbReference type="ARBA" id="ARBA00005187"/>
    </source>
</evidence>
<dbReference type="CDD" id="cd01991">
    <property type="entry name" value="Asn_synthase_B_C"/>
    <property type="match status" value="1"/>
</dbReference>
<gene>
    <name evidence="13" type="ORF">NIES267_63090</name>
</gene>
<dbReference type="SUPFAM" id="SSF56235">
    <property type="entry name" value="N-terminal nucleophile aminohydrolases (Ntn hydrolases)"/>
    <property type="match status" value="1"/>
</dbReference>
<evidence type="ECO:0000256" key="4">
    <source>
        <dbReference type="ARBA" id="ARBA00022741"/>
    </source>
</evidence>
<dbReference type="AlphaFoldDB" id="A0A1Z4M093"/>
<dbReference type="PANTHER" id="PTHR43284">
    <property type="entry name" value="ASPARAGINE SYNTHETASE (GLUTAMINE-HYDROLYZING)"/>
    <property type="match status" value="1"/>
</dbReference>
<keyword evidence="7 9" id="KW-0315">Glutamine amidotransferase</keyword>
<keyword evidence="14" id="KW-1185">Reference proteome</keyword>
<dbReference type="GO" id="GO:0004066">
    <property type="term" value="F:asparagine synthase (glutamine-hydrolyzing) activity"/>
    <property type="evidence" value="ECO:0007669"/>
    <property type="project" value="UniProtKB-EC"/>
</dbReference>
<dbReference type="EC" id="6.3.5.4" evidence="3"/>
<evidence type="ECO:0000256" key="9">
    <source>
        <dbReference type="PIRSR" id="PIRSR001589-1"/>
    </source>
</evidence>
<evidence type="ECO:0000256" key="11">
    <source>
        <dbReference type="PIRSR" id="PIRSR001589-3"/>
    </source>
</evidence>
<comment type="pathway">
    <text evidence="1">Amino-acid biosynthesis; L-asparagine biosynthesis; L-asparagine from L-aspartate (L-Gln route): step 1/1.</text>
</comment>
<organism evidence="13 14">
    <name type="scientific">Calothrix parasitica NIES-267</name>
    <dbReference type="NCBI Taxonomy" id="1973488"/>
    <lineage>
        <taxon>Bacteria</taxon>
        <taxon>Bacillati</taxon>
        <taxon>Cyanobacteriota</taxon>
        <taxon>Cyanophyceae</taxon>
        <taxon>Nostocales</taxon>
        <taxon>Calotrichaceae</taxon>
        <taxon>Calothrix</taxon>
    </lineage>
</organism>
<dbReference type="GO" id="GO:0006529">
    <property type="term" value="P:asparagine biosynthetic process"/>
    <property type="evidence" value="ECO:0007669"/>
    <property type="project" value="UniProtKB-KW"/>
</dbReference>
<evidence type="ECO:0000313" key="14">
    <source>
        <dbReference type="Proteomes" id="UP000218418"/>
    </source>
</evidence>
<dbReference type="Pfam" id="PF13537">
    <property type="entry name" value="GATase_7"/>
    <property type="match status" value="1"/>
</dbReference>
<dbReference type="Gene3D" id="3.40.50.620">
    <property type="entry name" value="HUPs"/>
    <property type="match status" value="1"/>
</dbReference>
<dbReference type="CDD" id="cd00712">
    <property type="entry name" value="AsnB"/>
    <property type="match status" value="1"/>
</dbReference>
<evidence type="ECO:0000313" key="13">
    <source>
        <dbReference type="EMBL" id="BAY86798.1"/>
    </source>
</evidence>
<comment type="similarity">
    <text evidence="2">Belongs to the asparagine synthetase family.</text>
</comment>
<evidence type="ECO:0000259" key="12">
    <source>
        <dbReference type="PROSITE" id="PS51278"/>
    </source>
</evidence>
<feature type="binding site" evidence="10">
    <location>
        <position position="105"/>
    </location>
    <ligand>
        <name>L-glutamine</name>
        <dbReference type="ChEBI" id="CHEBI:58359"/>
    </ligand>
</feature>
<dbReference type="Gene3D" id="3.60.20.10">
    <property type="entry name" value="Glutamine Phosphoribosylpyrophosphate, subunit 1, domain 1"/>
    <property type="match status" value="1"/>
</dbReference>
<dbReference type="Proteomes" id="UP000218418">
    <property type="component" value="Chromosome"/>
</dbReference>
<dbReference type="InterPro" id="IPR006426">
    <property type="entry name" value="Asn_synth_AEB"/>
</dbReference>
<comment type="catalytic activity">
    <reaction evidence="8">
        <text>L-aspartate + L-glutamine + ATP + H2O = L-asparagine + L-glutamate + AMP + diphosphate + H(+)</text>
        <dbReference type="Rhea" id="RHEA:12228"/>
        <dbReference type="ChEBI" id="CHEBI:15377"/>
        <dbReference type="ChEBI" id="CHEBI:15378"/>
        <dbReference type="ChEBI" id="CHEBI:29985"/>
        <dbReference type="ChEBI" id="CHEBI:29991"/>
        <dbReference type="ChEBI" id="CHEBI:30616"/>
        <dbReference type="ChEBI" id="CHEBI:33019"/>
        <dbReference type="ChEBI" id="CHEBI:58048"/>
        <dbReference type="ChEBI" id="CHEBI:58359"/>
        <dbReference type="ChEBI" id="CHEBI:456215"/>
        <dbReference type="EC" id="6.3.5.4"/>
    </reaction>
</comment>
<dbReference type="PROSITE" id="PS51278">
    <property type="entry name" value="GATASE_TYPE_2"/>
    <property type="match status" value="1"/>
</dbReference>
<dbReference type="InterPro" id="IPR001962">
    <property type="entry name" value="Asn_synthase"/>
</dbReference>
<protein>
    <recommendedName>
        <fullName evidence="3">asparagine synthase (glutamine-hydrolyzing)</fullName>
        <ecNumber evidence="3">6.3.5.4</ecNumber>
    </recommendedName>
</protein>
<dbReference type="InterPro" id="IPR051786">
    <property type="entry name" value="ASN_synthetase/amidase"/>
</dbReference>
<accession>A0A1Z4M093</accession>
<dbReference type="Pfam" id="PF00733">
    <property type="entry name" value="Asn_synthase"/>
    <property type="match status" value="1"/>
</dbReference>
<keyword evidence="4 10" id="KW-0547">Nucleotide-binding</keyword>